<feature type="transmembrane region" description="Helical" evidence="1">
    <location>
        <begin position="158"/>
        <end position="183"/>
    </location>
</feature>
<evidence type="ECO:0000256" key="1">
    <source>
        <dbReference type="SAM" id="Phobius"/>
    </source>
</evidence>
<dbReference type="EMBL" id="VIRS01000013">
    <property type="protein sequence ID" value="TQS43364.1"/>
    <property type="molecule type" value="Genomic_DNA"/>
</dbReference>
<dbReference type="PANTHER" id="PTHR37305">
    <property type="entry name" value="INTEGRAL MEMBRANE PROTEIN-RELATED"/>
    <property type="match status" value="1"/>
</dbReference>
<dbReference type="Pfam" id="PF12730">
    <property type="entry name" value="ABC2_membrane_4"/>
    <property type="match status" value="1"/>
</dbReference>
<dbReference type="Proteomes" id="UP000317982">
    <property type="component" value="Unassembled WGS sequence"/>
</dbReference>
<reference evidence="2 3" key="1">
    <citation type="submission" date="2019-07" db="EMBL/GenBank/DDBJ databases">
        <title>Cryptosporangium phraense sp. nov., isolated from plant litter.</title>
        <authorList>
            <person name="Suriyachadkun C."/>
        </authorList>
    </citation>
    <scope>NUCLEOTIDE SEQUENCE [LARGE SCALE GENOMIC DNA]</scope>
    <source>
        <strain evidence="2 3">A-T 5661</strain>
    </source>
</reference>
<feature type="transmembrane region" description="Helical" evidence="1">
    <location>
        <begin position="190"/>
        <end position="216"/>
    </location>
</feature>
<evidence type="ECO:0000313" key="3">
    <source>
        <dbReference type="Proteomes" id="UP000317982"/>
    </source>
</evidence>
<feature type="transmembrane region" description="Helical" evidence="1">
    <location>
        <begin position="236"/>
        <end position="258"/>
    </location>
</feature>
<evidence type="ECO:0000313" key="2">
    <source>
        <dbReference type="EMBL" id="TQS43364.1"/>
    </source>
</evidence>
<organism evidence="2 3">
    <name type="scientific">Cryptosporangium phraense</name>
    <dbReference type="NCBI Taxonomy" id="2593070"/>
    <lineage>
        <taxon>Bacteria</taxon>
        <taxon>Bacillati</taxon>
        <taxon>Actinomycetota</taxon>
        <taxon>Actinomycetes</taxon>
        <taxon>Cryptosporangiales</taxon>
        <taxon>Cryptosporangiaceae</taxon>
        <taxon>Cryptosporangium</taxon>
    </lineage>
</organism>
<keyword evidence="1" id="KW-0472">Membrane</keyword>
<dbReference type="PANTHER" id="PTHR37305:SF1">
    <property type="entry name" value="MEMBRANE PROTEIN"/>
    <property type="match status" value="1"/>
</dbReference>
<comment type="caution">
    <text evidence="2">The sequence shown here is derived from an EMBL/GenBank/DDBJ whole genome shotgun (WGS) entry which is preliminary data.</text>
</comment>
<accession>A0A545APX8</accession>
<gene>
    <name evidence="2" type="ORF">FL583_19210</name>
</gene>
<protein>
    <submittedName>
        <fullName evidence="2">ABC transporter permease</fullName>
    </submittedName>
</protein>
<keyword evidence="3" id="KW-1185">Reference proteome</keyword>
<sequence length="265" mass="27546">MLRFELVTQLKRLRTLIALLCLAAVPVAAGLALASSAGHRNGRETGLFGASPYSALNHTMASLEFAGPLLLPIVVGLLAATIASADRDWGVLRYLYVAPVTRTRLLLAKVVTVEIATATAVGSVLAAGLIAGSVIYGWHPFHRIGAPSLGAVDTLVRVLVAVGYVLLCMSAMAAIAFTLGLLLPRGAEALAVAIIFVVVASFLNGQANLHVVAAVLPVHYWQSWTRLFELGPTGGLALGAIVQLATIGVCLAACWAILGRRDPAA</sequence>
<feature type="transmembrane region" description="Helical" evidence="1">
    <location>
        <begin position="65"/>
        <end position="85"/>
    </location>
</feature>
<keyword evidence="1" id="KW-0812">Transmembrane</keyword>
<name>A0A545APX8_9ACTN</name>
<dbReference type="AlphaFoldDB" id="A0A545APX8"/>
<feature type="transmembrane region" description="Helical" evidence="1">
    <location>
        <begin position="106"/>
        <end position="138"/>
    </location>
</feature>
<keyword evidence="1" id="KW-1133">Transmembrane helix</keyword>
<proteinExistence type="predicted"/>
<dbReference type="InParanoid" id="A0A545APX8"/>
<dbReference type="OrthoDB" id="3383669at2"/>
<dbReference type="RefSeq" id="WP_142706062.1">
    <property type="nucleotide sequence ID" value="NZ_VIRS01000013.1"/>
</dbReference>